<dbReference type="EMBL" id="LCMI01000001">
    <property type="protein sequence ID" value="KKU33817.1"/>
    <property type="molecule type" value="Genomic_DNA"/>
</dbReference>
<accession>A0A0G1PMB0</accession>
<gene>
    <name evidence="1" type="ORF">UX47_C0001G0100</name>
</gene>
<organism evidence="1 2">
    <name type="scientific">Candidatus Collierbacteria bacterium GW2011_GWA2_46_26</name>
    <dbReference type="NCBI Taxonomy" id="1618381"/>
    <lineage>
        <taxon>Bacteria</taxon>
        <taxon>Candidatus Collieribacteriota</taxon>
    </lineage>
</organism>
<reference evidence="1 2" key="1">
    <citation type="journal article" date="2015" name="Nature">
        <title>rRNA introns, odd ribosomes, and small enigmatic genomes across a large radiation of phyla.</title>
        <authorList>
            <person name="Brown C.T."/>
            <person name="Hug L.A."/>
            <person name="Thomas B.C."/>
            <person name="Sharon I."/>
            <person name="Castelle C.J."/>
            <person name="Singh A."/>
            <person name="Wilkins M.J."/>
            <person name="Williams K.H."/>
            <person name="Banfield J.F."/>
        </authorList>
    </citation>
    <scope>NUCLEOTIDE SEQUENCE [LARGE SCALE GENOMIC DNA]</scope>
</reference>
<protein>
    <submittedName>
        <fullName evidence="1">Uncharacterized protein</fullName>
    </submittedName>
</protein>
<dbReference type="Proteomes" id="UP000034794">
    <property type="component" value="Unassembled WGS sequence"/>
</dbReference>
<evidence type="ECO:0000313" key="1">
    <source>
        <dbReference type="EMBL" id="KKU33817.1"/>
    </source>
</evidence>
<proteinExistence type="predicted"/>
<evidence type="ECO:0000313" key="2">
    <source>
        <dbReference type="Proteomes" id="UP000034794"/>
    </source>
</evidence>
<dbReference type="AlphaFoldDB" id="A0A0G1PMB0"/>
<sequence length="737" mass="82897">MPSFEPTESLEFLIPKEGVFKTSKVKIHYIAETNQGLDIESDGIVPFDPESGAKDLIEEMADRRYALRDFRRDQSGKVVCKTTETTMGLYKSFHRLNTPEDVKRLKDAMPVGCCVILLTKKDRYGIRTMVIQNRESQSEYQFTAGASAGGIMRSRYDNGKLMNIRDVIPIFARERVEAEMGVTSNQITLETIAYATETEPKTHGEIITRATTELTLEEIKEAFTLRTGKRPRHMIGLPVRKDIVETLVARLECPIPSSHLAAFIAVGYMQVMEDEGVDAAITWVKSLEEKVEQNYAHIDSLVATNTPGVGKQYDPEKSPRAQGLPDLNQALIDANLLVPVFSTQEILVQKEIVSPSEVCITGSLHFPEYLKNESSDKIKADLALEAIRNTLMDGYNMTIVISPATPLEYSEALQQMASEIGKGKLVLVKESGRTYSGARRQAADEALRLSPQYIVTCEIEKKELERFHQQFLRRFGQSDKKPGFVVMNRGIFKKLVGLPGAQDEGELHQNYSIMRHLISAGIYPEGTLPLDLLNGTRIVSNELLPTNAGIDINPVDLLKLTYQYEEVEIEENMVDSGNTGEVVRQTKWVTTDPGVNMTERYGDKPSLISYPVDHYSAAVYHSITMSAALGIGVEQVEVPYAHDAKQTAVEQGPEKEFFEKKRRAQDRAIIDQNFDLVANICEWKKLRLWPKVVTDAIENKTPISLKHYDSREWEIKDGILINKDERFNEAQPTTPTQ</sequence>
<comment type="caution">
    <text evidence="1">The sequence shown here is derived from an EMBL/GenBank/DDBJ whole genome shotgun (WGS) entry which is preliminary data.</text>
</comment>
<name>A0A0G1PMB0_9BACT</name>